<reference evidence="9 10" key="1">
    <citation type="submission" date="2016-10" db="EMBL/GenBank/DDBJ databases">
        <authorList>
            <person name="de Groot N.N."/>
        </authorList>
    </citation>
    <scope>NUCLEOTIDE SEQUENCE [LARGE SCALE GENOMIC DNA]</scope>
    <source>
        <strain evidence="9 10">DSM 16859</strain>
    </source>
</reference>
<feature type="binding site" evidence="4">
    <location>
        <position position="148"/>
    </location>
    <ligand>
        <name>(S)-malate</name>
        <dbReference type="ChEBI" id="CHEBI:15589"/>
    </ligand>
</feature>
<dbReference type="InterPro" id="IPR012301">
    <property type="entry name" value="Malic_N_dom"/>
</dbReference>
<feature type="active site" description="Proton acceptor" evidence="3">
    <location>
        <position position="166"/>
    </location>
</feature>
<dbReference type="Pfam" id="PF00390">
    <property type="entry name" value="malic"/>
    <property type="match status" value="1"/>
</dbReference>
<evidence type="ECO:0000256" key="4">
    <source>
        <dbReference type="PIRSR" id="PIRSR000106-2"/>
    </source>
</evidence>
<keyword evidence="5 6" id="KW-0479">Metal-binding</keyword>
<dbReference type="AlphaFoldDB" id="A0A1H9RMD0"/>
<dbReference type="PRINTS" id="PR00072">
    <property type="entry name" value="MALOXRDTASE"/>
</dbReference>
<sequence>MPTETPTGPALLNDPVLNRGTAFTLEERHEFGLDGLLPPAVETIDRQLERILRHLDSKSTDLERYIYLIGLADRNETLFFKTIMSDPKRFMPIVYDPTVGLACQTFGDIFRRARGVYLPRDRTSEFARMLRNWRADDVRFICVSTGGRILGLGDLGLNGMAIPIGKLQLYTACAAVPPNVLLPVLLDIGTTNSKLRADPLYLGSRTTPPTDEELDEITDAFVAAANEVFPGVCIHFEDWKGTDAMRLLARYRQRVRCFNDDIQGTSAIVVAGLTTALQIKHERFSDQRFLLLGAGSAGIGDRHHARLRDDHGRSHREAGPFAHRAHGRQGAPRVQPRRPQRVAAALRPP</sequence>
<dbReference type="PANTHER" id="PTHR23406:SF34">
    <property type="entry name" value="NAD-DEPENDENT MALIC ENZYME, MITOCHONDRIAL"/>
    <property type="match status" value="1"/>
</dbReference>
<dbReference type="GO" id="GO:0051287">
    <property type="term" value="F:NAD binding"/>
    <property type="evidence" value="ECO:0007669"/>
    <property type="project" value="InterPro"/>
</dbReference>
<comment type="cofactor">
    <cofactor evidence="5">
        <name>Mg(2+)</name>
        <dbReference type="ChEBI" id="CHEBI:18420"/>
    </cofactor>
    <cofactor evidence="5">
        <name>Mn(2+)</name>
        <dbReference type="ChEBI" id="CHEBI:29035"/>
    </cofactor>
    <text evidence="5">Divalent metal cations. Prefers magnesium or manganese.</text>
</comment>
<evidence type="ECO:0000256" key="2">
    <source>
        <dbReference type="ARBA" id="ARBA00023027"/>
    </source>
</evidence>
<evidence type="ECO:0000259" key="8">
    <source>
        <dbReference type="SMART" id="SM01274"/>
    </source>
</evidence>
<keyword evidence="2" id="KW-0520">NAD</keyword>
<feature type="region of interest" description="Disordered" evidence="7">
    <location>
        <begin position="307"/>
        <end position="349"/>
    </location>
</feature>
<dbReference type="GO" id="GO:0016616">
    <property type="term" value="F:oxidoreductase activity, acting on the CH-OH group of donors, NAD or NADP as acceptor"/>
    <property type="evidence" value="ECO:0007669"/>
    <property type="project" value="InterPro"/>
</dbReference>
<dbReference type="SUPFAM" id="SSF53223">
    <property type="entry name" value="Aminoacid dehydrogenase-like, N-terminal domain"/>
    <property type="match status" value="1"/>
</dbReference>
<feature type="active site" description="Proton donor" evidence="3">
    <location>
        <position position="95"/>
    </location>
</feature>
<keyword evidence="10" id="KW-1185">Reference proteome</keyword>
<comment type="similarity">
    <text evidence="1 6">Belongs to the malic enzymes family.</text>
</comment>
<dbReference type="RefSeq" id="WP_218139227.1">
    <property type="nucleotide sequence ID" value="NZ_FOGZ01000008.1"/>
</dbReference>
<feature type="domain" description="Malic enzyme N-terminal" evidence="8">
    <location>
        <begin position="72"/>
        <end position="252"/>
    </location>
</feature>
<evidence type="ECO:0000256" key="6">
    <source>
        <dbReference type="RuleBase" id="RU003427"/>
    </source>
</evidence>
<dbReference type="Pfam" id="PF03949">
    <property type="entry name" value="Malic_M"/>
    <property type="match status" value="1"/>
</dbReference>
<dbReference type="InterPro" id="IPR012302">
    <property type="entry name" value="Malic_NAD-bd"/>
</dbReference>
<protein>
    <submittedName>
        <fullName evidence="9">Malate dehydrogenase (Oxaloacetate-decarboxylating)(NADP+)</fullName>
    </submittedName>
</protein>
<dbReference type="Gene3D" id="3.40.50.10380">
    <property type="entry name" value="Malic enzyme, N-terminal domain"/>
    <property type="match status" value="1"/>
</dbReference>
<dbReference type="Gene3D" id="3.40.50.720">
    <property type="entry name" value="NAD(P)-binding Rossmann-like Domain"/>
    <property type="match status" value="1"/>
</dbReference>
<name>A0A1H9RMD0_9ACTN</name>
<evidence type="ECO:0000256" key="5">
    <source>
        <dbReference type="PIRSR" id="PIRSR000106-3"/>
    </source>
</evidence>
<evidence type="ECO:0000313" key="9">
    <source>
        <dbReference type="EMBL" id="SER73960.1"/>
    </source>
</evidence>
<dbReference type="SUPFAM" id="SSF51735">
    <property type="entry name" value="NAD(P)-binding Rossmann-fold domains"/>
    <property type="match status" value="1"/>
</dbReference>
<dbReference type="InterPro" id="IPR046346">
    <property type="entry name" value="Aminoacid_DH-like_N_sf"/>
</dbReference>
<dbReference type="SMART" id="SM01274">
    <property type="entry name" value="malic"/>
    <property type="match status" value="1"/>
</dbReference>
<feature type="compositionally biased region" description="Basic and acidic residues" evidence="7">
    <location>
        <begin position="307"/>
        <end position="318"/>
    </location>
</feature>
<dbReference type="InterPro" id="IPR036291">
    <property type="entry name" value="NAD(P)-bd_dom_sf"/>
</dbReference>
<accession>A0A1H9RMD0</accession>
<dbReference type="EMBL" id="FOGZ01000008">
    <property type="protein sequence ID" value="SER73960.1"/>
    <property type="molecule type" value="Genomic_DNA"/>
</dbReference>
<dbReference type="Proteomes" id="UP000198815">
    <property type="component" value="Unassembled WGS sequence"/>
</dbReference>
<proteinExistence type="inferred from homology"/>
<dbReference type="PANTHER" id="PTHR23406">
    <property type="entry name" value="MALIC ENZYME-RELATED"/>
    <property type="match status" value="1"/>
</dbReference>
<evidence type="ECO:0000256" key="1">
    <source>
        <dbReference type="ARBA" id="ARBA00008785"/>
    </source>
</evidence>
<evidence type="ECO:0000313" key="10">
    <source>
        <dbReference type="Proteomes" id="UP000198815"/>
    </source>
</evidence>
<gene>
    <name evidence="9" type="ORF">SAMN05443377_10837</name>
</gene>
<evidence type="ECO:0000256" key="3">
    <source>
        <dbReference type="PIRSR" id="PIRSR000106-1"/>
    </source>
</evidence>
<dbReference type="InterPro" id="IPR001891">
    <property type="entry name" value="Malic_OxRdtase"/>
</dbReference>
<dbReference type="PIRSF" id="PIRSF000106">
    <property type="entry name" value="ME"/>
    <property type="match status" value="1"/>
</dbReference>
<feature type="binding site" evidence="5">
    <location>
        <position position="261"/>
    </location>
    <ligand>
        <name>a divalent metal cation</name>
        <dbReference type="ChEBI" id="CHEBI:60240"/>
    </ligand>
</feature>
<organism evidence="9 10">
    <name type="scientific">Propionibacterium cyclohexanicum</name>
    <dbReference type="NCBI Taxonomy" id="64702"/>
    <lineage>
        <taxon>Bacteria</taxon>
        <taxon>Bacillati</taxon>
        <taxon>Actinomycetota</taxon>
        <taxon>Actinomycetes</taxon>
        <taxon>Propionibacteriales</taxon>
        <taxon>Propionibacteriaceae</taxon>
        <taxon>Propionibacterium</taxon>
    </lineage>
</organism>
<dbReference type="STRING" id="64702.SAMN05443377_10837"/>
<dbReference type="GO" id="GO:0004470">
    <property type="term" value="F:malic enzyme activity"/>
    <property type="evidence" value="ECO:0007669"/>
    <property type="project" value="InterPro"/>
</dbReference>
<feature type="binding site" evidence="5">
    <location>
        <position position="238"/>
    </location>
    <ligand>
        <name>a divalent metal cation</name>
        <dbReference type="ChEBI" id="CHEBI:60240"/>
    </ligand>
</feature>
<dbReference type="GO" id="GO:0046872">
    <property type="term" value="F:metal ion binding"/>
    <property type="evidence" value="ECO:0007669"/>
    <property type="project" value="UniProtKB-KW"/>
</dbReference>
<evidence type="ECO:0000256" key="7">
    <source>
        <dbReference type="SAM" id="MobiDB-lite"/>
    </source>
</evidence>
<dbReference type="InterPro" id="IPR037062">
    <property type="entry name" value="Malic_N_dom_sf"/>
</dbReference>
<feature type="binding site" evidence="5">
    <location>
        <position position="237"/>
    </location>
    <ligand>
        <name>a divalent metal cation</name>
        <dbReference type="ChEBI" id="CHEBI:60240"/>
    </ligand>
</feature>
<dbReference type="GO" id="GO:0006108">
    <property type="term" value="P:malate metabolic process"/>
    <property type="evidence" value="ECO:0007669"/>
    <property type="project" value="TreeGrafter"/>
</dbReference>
<dbReference type="NCBIfam" id="NF010052">
    <property type="entry name" value="PRK13529.1"/>
    <property type="match status" value="1"/>
</dbReference>